<reference evidence="2" key="2">
    <citation type="journal article" date="2014" name="ISME J.">
        <title>Microbial stratification in low pH oxic and suboxic macroscopic growths along an acid mine drainage.</title>
        <authorList>
            <person name="Mendez-Garcia C."/>
            <person name="Mesa V."/>
            <person name="Sprenger R.R."/>
            <person name="Richter M."/>
            <person name="Diez M.S."/>
            <person name="Solano J."/>
            <person name="Bargiela R."/>
            <person name="Golyshina O.V."/>
            <person name="Manteca A."/>
            <person name="Ramos J.L."/>
            <person name="Gallego J.R."/>
            <person name="Llorente I."/>
            <person name="Martins Dos Santos V.A."/>
            <person name="Jensen O.N."/>
            <person name="Pelaez A.I."/>
            <person name="Sanchez J."/>
            <person name="Ferrer M."/>
        </authorList>
    </citation>
    <scope>NUCLEOTIDE SEQUENCE</scope>
</reference>
<feature type="compositionally biased region" description="Basic and acidic residues" evidence="1">
    <location>
        <begin position="21"/>
        <end position="30"/>
    </location>
</feature>
<accession>T1AZN4</accession>
<dbReference type="NCBIfam" id="TIGR03115">
    <property type="entry name" value="cas7_csf2"/>
    <property type="match status" value="1"/>
</dbReference>
<evidence type="ECO:0000256" key="1">
    <source>
        <dbReference type="SAM" id="MobiDB-lite"/>
    </source>
</evidence>
<dbReference type="EMBL" id="AUZX01005927">
    <property type="protein sequence ID" value="EQD66041.1"/>
    <property type="molecule type" value="Genomic_DNA"/>
</dbReference>
<organism evidence="2">
    <name type="scientific">mine drainage metagenome</name>
    <dbReference type="NCBI Taxonomy" id="410659"/>
    <lineage>
        <taxon>unclassified sequences</taxon>
        <taxon>metagenomes</taxon>
        <taxon>ecological metagenomes</taxon>
    </lineage>
</organism>
<protein>
    <submittedName>
        <fullName evidence="2">CRISPR-associated protein, Csf2 family</fullName>
    </submittedName>
</protein>
<sequence>MPMQIVGTITLTTHAHQTTPDGKDGNRNETTKTHIFCQDGTRRRIPFITANSVRGLLRRAAAERVMDALGQPVTRQMFHVLTRGAADRAGIGETPTVAAMTAGNRHVFAGLFGGGPYMLHSRYGIGPLLPLVAWCEHLLHPALKPLAIPLEQLRYKRVDEEGNESYADAPLTTDIILTGKDDLMMGKGENRIANYQESLAAWLEQVQGGRVAKADLKSAKKAAREGVGAKVTQDAEAAGKSSDLNAFNFVEAMLPGTPLQFWLRLKPTSTQAQIGLALIAVRDWANANVLGGASARGFGRFNAQLALYDGDVLVAPTVFRMGDHATAYGFSDDVTPYVDAAQRELDAMTIEDLDTVYPAIGEKKKKAA</sequence>
<dbReference type="AlphaFoldDB" id="T1AZN4"/>
<gene>
    <name evidence="2" type="ORF">B1A_08285</name>
</gene>
<reference evidence="2" key="1">
    <citation type="submission" date="2013-08" db="EMBL/GenBank/DDBJ databases">
        <authorList>
            <person name="Mendez C."/>
            <person name="Richter M."/>
            <person name="Ferrer M."/>
            <person name="Sanchez J."/>
        </authorList>
    </citation>
    <scope>NUCLEOTIDE SEQUENCE</scope>
</reference>
<proteinExistence type="predicted"/>
<feature type="compositionally biased region" description="Low complexity" evidence="1">
    <location>
        <begin position="8"/>
        <end position="19"/>
    </location>
</feature>
<name>T1AZN4_9ZZZZ</name>
<dbReference type="InterPro" id="IPR017546">
    <property type="entry name" value="CRISPR-assoc_prot_Csf2"/>
</dbReference>
<evidence type="ECO:0000313" key="2">
    <source>
        <dbReference type="EMBL" id="EQD66041.1"/>
    </source>
</evidence>
<comment type="caution">
    <text evidence="2">The sequence shown here is derived from an EMBL/GenBank/DDBJ whole genome shotgun (WGS) entry which is preliminary data.</text>
</comment>
<feature type="region of interest" description="Disordered" evidence="1">
    <location>
        <begin position="1"/>
        <end position="30"/>
    </location>
</feature>